<comment type="caution">
    <text evidence="2">The sequence shown here is derived from an EMBL/GenBank/DDBJ whole genome shotgun (WGS) entry which is preliminary data.</text>
</comment>
<dbReference type="Proteomes" id="UP001150238">
    <property type="component" value="Unassembled WGS sequence"/>
</dbReference>
<feature type="compositionally biased region" description="Polar residues" evidence="1">
    <location>
        <begin position="119"/>
        <end position="133"/>
    </location>
</feature>
<sequence length="193" mass="22257">MSSPPDPLENANRPVDDDDELDDPQEGEHDDGRSLTLFAVYINYLQEIMLLEGARRRPRSGVEEGQRAVRTRKVLRQALLQARLLQMLPRRREVGRQSLRTLTSRRVSVRRSGSEEGPQSPNLNPQRAQRAQRTSLLRKENGGDLLKNLPHSLALGVRPFVFLAWIWYRLDNFSLAIIFLLCKFYDPVVYHSL</sequence>
<dbReference type="AlphaFoldDB" id="A0A9W9AE21"/>
<protein>
    <submittedName>
        <fullName evidence="2">Uncharacterized protein</fullName>
    </submittedName>
</protein>
<proteinExistence type="predicted"/>
<evidence type="ECO:0000256" key="1">
    <source>
        <dbReference type="SAM" id="MobiDB-lite"/>
    </source>
</evidence>
<feature type="region of interest" description="Disordered" evidence="1">
    <location>
        <begin position="1"/>
        <end position="32"/>
    </location>
</feature>
<evidence type="ECO:0000313" key="3">
    <source>
        <dbReference type="Proteomes" id="UP001150238"/>
    </source>
</evidence>
<gene>
    <name evidence="2" type="ORF">C8J55DRAFT_549448</name>
</gene>
<feature type="region of interest" description="Disordered" evidence="1">
    <location>
        <begin position="105"/>
        <end position="133"/>
    </location>
</feature>
<organism evidence="2 3">
    <name type="scientific">Lentinula lateritia</name>
    <dbReference type="NCBI Taxonomy" id="40482"/>
    <lineage>
        <taxon>Eukaryota</taxon>
        <taxon>Fungi</taxon>
        <taxon>Dikarya</taxon>
        <taxon>Basidiomycota</taxon>
        <taxon>Agaricomycotina</taxon>
        <taxon>Agaricomycetes</taxon>
        <taxon>Agaricomycetidae</taxon>
        <taxon>Agaricales</taxon>
        <taxon>Marasmiineae</taxon>
        <taxon>Omphalotaceae</taxon>
        <taxon>Lentinula</taxon>
    </lineage>
</organism>
<reference evidence="2" key="2">
    <citation type="journal article" date="2023" name="Proc. Natl. Acad. Sci. U.S.A.">
        <title>A global phylogenomic analysis of the shiitake genus Lentinula.</title>
        <authorList>
            <person name="Sierra-Patev S."/>
            <person name="Min B."/>
            <person name="Naranjo-Ortiz M."/>
            <person name="Looney B."/>
            <person name="Konkel Z."/>
            <person name="Slot J.C."/>
            <person name="Sakamoto Y."/>
            <person name="Steenwyk J.L."/>
            <person name="Rokas A."/>
            <person name="Carro J."/>
            <person name="Camarero S."/>
            <person name="Ferreira P."/>
            <person name="Molpeceres G."/>
            <person name="Ruiz-Duenas F.J."/>
            <person name="Serrano A."/>
            <person name="Henrissat B."/>
            <person name="Drula E."/>
            <person name="Hughes K.W."/>
            <person name="Mata J.L."/>
            <person name="Ishikawa N.K."/>
            <person name="Vargas-Isla R."/>
            <person name="Ushijima S."/>
            <person name="Smith C.A."/>
            <person name="Donoghue J."/>
            <person name="Ahrendt S."/>
            <person name="Andreopoulos W."/>
            <person name="He G."/>
            <person name="LaButti K."/>
            <person name="Lipzen A."/>
            <person name="Ng V."/>
            <person name="Riley R."/>
            <person name="Sandor L."/>
            <person name="Barry K."/>
            <person name="Martinez A.T."/>
            <person name="Xiao Y."/>
            <person name="Gibbons J.G."/>
            <person name="Terashima K."/>
            <person name="Grigoriev I.V."/>
            <person name="Hibbett D."/>
        </authorList>
    </citation>
    <scope>NUCLEOTIDE SEQUENCE</scope>
    <source>
        <strain evidence="2">Sp2 HRB7682 ss15</strain>
    </source>
</reference>
<name>A0A9W9AE21_9AGAR</name>
<accession>A0A9W9AE21</accession>
<evidence type="ECO:0000313" key="2">
    <source>
        <dbReference type="EMBL" id="KAJ4480632.1"/>
    </source>
</evidence>
<reference evidence="2" key="1">
    <citation type="submission" date="2022-08" db="EMBL/GenBank/DDBJ databases">
        <authorList>
            <consortium name="DOE Joint Genome Institute"/>
            <person name="Min B."/>
            <person name="Riley R."/>
            <person name="Sierra-Patev S."/>
            <person name="Naranjo-Ortiz M."/>
            <person name="Looney B."/>
            <person name="Konkel Z."/>
            <person name="Slot J.C."/>
            <person name="Sakamoto Y."/>
            <person name="Steenwyk J.L."/>
            <person name="Rokas A."/>
            <person name="Carro J."/>
            <person name="Camarero S."/>
            <person name="Ferreira P."/>
            <person name="Molpeceres G."/>
            <person name="Ruiz-Duenas F.J."/>
            <person name="Serrano A."/>
            <person name="Henrissat B."/>
            <person name="Drula E."/>
            <person name="Hughes K.W."/>
            <person name="Mata J.L."/>
            <person name="Ishikawa N.K."/>
            <person name="Vargas-Isla R."/>
            <person name="Ushijima S."/>
            <person name="Smith C.A."/>
            <person name="Ahrendt S."/>
            <person name="Andreopoulos W."/>
            <person name="He G."/>
            <person name="Labutti K."/>
            <person name="Lipzen A."/>
            <person name="Ng V."/>
            <person name="Sandor L."/>
            <person name="Barry K."/>
            <person name="Martinez A.T."/>
            <person name="Xiao Y."/>
            <person name="Gibbons J.G."/>
            <person name="Terashima K."/>
            <person name="Hibbett D.S."/>
            <person name="Grigoriev I.V."/>
        </authorList>
    </citation>
    <scope>NUCLEOTIDE SEQUENCE</scope>
    <source>
        <strain evidence="2">Sp2 HRB7682 ss15</strain>
    </source>
</reference>
<feature type="compositionally biased region" description="Acidic residues" evidence="1">
    <location>
        <begin position="16"/>
        <end position="25"/>
    </location>
</feature>
<dbReference type="EMBL" id="JANVFS010000015">
    <property type="protein sequence ID" value="KAJ4480632.1"/>
    <property type="molecule type" value="Genomic_DNA"/>
</dbReference>